<dbReference type="PaxDb" id="2711-XP_006465844.1"/>
<feature type="non-terminal residue" evidence="2">
    <location>
        <position position="62"/>
    </location>
</feature>
<feature type="non-terminal residue" evidence="2">
    <location>
        <position position="1"/>
    </location>
</feature>
<dbReference type="eggNOG" id="ENOG502QUI3">
    <property type="taxonomic scope" value="Eukaryota"/>
</dbReference>
<evidence type="ECO:0000259" key="1">
    <source>
        <dbReference type="Pfam" id="PF24766"/>
    </source>
</evidence>
<keyword evidence="3" id="KW-1185">Reference proteome</keyword>
<dbReference type="STRING" id="2711.A0A067DJK7"/>
<evidence type="ECO:0000313" key="3">
    <source>
        <dbReference type="Proteomes" id="UP000027120"/>
    </source>
</evidence>
<accession>A0A067DJK7</accession>
<dbReference type="Pfam" id="PF24766">
    <property type="entry name" value="DUF7699"/>
    <property type="match status" value="1"/>
</dbReference>
<name>A0A067DJK7_CITSI</name>
<dbReference type="Proteomes" id="UP000027120">
    <property type="component" value="Unassembled WGS sequence"/>
</dbReference>
<dbReference type="AlphaFoldDB" id="A0A067DJK7"/>
<protein>
    <recommendedName>
        <fullName evidence="1">DUF7699 domain-containing protein</fullName>
    </recommendedName>
</protein>
<gene>
    <name evidence="2" type="ORF">CISIN_1g0392731mg</name>
</gene>
<feature type="domain" description="DUF7699" evidence="1">
    <location>
        <begin position="3"/>
        <end position="62"/>
    </location>
</feature>
<reference evidence="2 3" key="1">
    <citation type="submission" date="2014-04" db="EMBL/GenBank/DDBJ databases">
        <authorList>
            <consortium name="International Citrus Genome Consortium"/>
            <person name="Gmitter F."/>
            <person name="Chen C."/>
            <person name="Farmerie W."/>
            <person name="Harkins T."/>
            <person name="Desany B."/>
            <person name="Mohiuddin M."/>
            <person name="Kodira C."/>
            <person name="Borodovsky M."/>
            <person name="Lomsadze A."/>
            <person name="Burns P."/>
            <person name="Jenkins J."/>
            <person name="Prochnik S."/>
            <person name="Shu S."/>
            <person name="Chapman J."/>
            <person name="Pitluck S."/>
            <person name="Schmutz J."/>
            <person name="Rokhsar D."/>
        </authorList>
    </citation>
    <scope>NUCLEOTIDE SEQUENCE</scope>
</reference>
<dbReference type="EMBL" id="KK786870">
    <property type="protein sequence ID" value="KDO39177.1"/>
    <property type="molecule type" value="Genomic_DNA"/>
</dbReference>
<organism evidence="2 3">
    <name type="scientific">Citrus sinensis</name>
    <name type="common">Sweet orange</name>
    <name type="synonym">Citrus aurantium var. sinensis</name>
    <dbReference type="NCBI Taxonomy" id="2711"/>
    <lineage>
        <taxon>Eukaryota</taxon>
        <taxon>Viridiplantae</taxon>
        <taxon>Streptophyta</taxon>
        <taxon>Embryophyta</taxon>
        <taxon>Tracheophyta</taxon>
        <taxon>Spermatophyta</taxon>
        <taxon>Magnoliopsida</taxon>
        <taxon>eudicotyledons</taxon>
        <taxon>Gunneridae</taxon>
        <taxon>Pentapetalae</taxon>
        <taxon>rosids</taxon>
        <taxon>malvids</taxon>
        <taxon>Sapindales</taxon>
        <taxon>Rutaceae</taxon>
        <taxon>Aurantioideae</taxon>
        <taxon>Citrus</taxon>
    </lineage>
</organism>
<dbReference type="PANTHER" id="PTHR35323">
    <property type="entry name" value="SAP DOMAIN-CONTAINING PROTEIN"/>
    <property type="match status" value="1"/>
</dbReference>
<sequence>SGPPCGKRIVAGRIVKESYGAAKQQHTFTIEVLWSKGEKPLPPLRPLLIKGRNLYRLKTLRQ</sequence>
<proteinExistence type="predicted"/>
<dbReference type="PANTHER" id="PTHR35323:SF5">
    <property type="entry name" value="ZINC FINGER CCCH DOMAIN-CONTAINING PROTEIN 62"/>
    <property type="match status" value="1"/>
</dbReference>
<evidence type="ECO:0000313" key="2">
    <source>
        <dbReference type="EMBL" id="KDO39177.1"/>
    </source>
</evidence>
<dbReference type="InterPro" id="IPR056116">
    <property type="entry name" value="DUF7699"/>
</dbReference>